<sequence length="186" mass="20831">MAFKGRNVFYGDEKQETTWGIMDSCFPPLAAGLGLQHATGGSHHQHSATKEKKQTSEHRILQDLDLYYIKQIAHNLKFPSFTTGMEVVKIVLKGTLYTEVTQMMPSFSRLSPDHPLVFLVSDYSGRIRCAIYRESLRDGRRGVLKECQGPPATYPYEIFMKPVVKDGATVSGIAVYGLTNALDTRN</sequence>
<reference evidence="2 3" key="1">
    <citation type="submission" date="2024-07" db="EMBL/GenBank/DDBJ databases">
        <title>Chromosome-level genome assembly of the water stick insect Ranatra chinensis (Heteroptera: Nepidae).</title>
        <authorList>
            <person name="Liu X."/>
        </authorList>
    </citation>
    <scope>NUCLEOTIDE SEQUENCE [LARGE SCALE GENOMIC DNA]</scope>
    <source>
        <strain evidence="2">Cailab_2021Rc</strain>
        <tissue evidence="2">Muscle</tissue>
    </source>
</reference>
<evidence type="ECO:0000256" key="1">
    <source>
        <dbReference type="SAM" id="MobiDB-lite"/>
    </source>
</evidence>
<feature type="region of interest" description="Disordered" evidence="1">
    <location>
        <begin position="36"/>
        <end position="57"/>
    </location>
</feature>
<comment type="caution">
    <text evidence="2">The sequence shown here is derived from an EMBL/GenBank/DDBJ whole genome shotgun (WGS) entry which is preliminary data.</text>
</comment>
<name>A0ABD0YSU2_9HEMI</name>
<dbReference type="AlphaFoldDB" id="A0ABD0YSU2"/>
<protein>
    <recommendedName>
        <fullName evidence="4">LOV domain-containing protein</fullName>
    </recommendedName>
</protein>
<evidence type="ECO:0000313" key="2">
    <source>
        <dbReference type="EMBL" id="KAL1122873.1"/>
    </source>
</evidence>
<accession>A0ABD0YSU2</accession>
<proteinExistence type="predicted"/>
<gene>
    <name evidence="2" type="ORF">AAG570_003199</name>
</gene>
<feature type="compositionally biased region" description="Basic and acidic residues" evidence="1">
    <location>
        <begin position="48"/>
        <end position="57"/>
    </location>
</feature>
<organism evidence="2 3">
    <name type="scientific">Ranatra chinensis</name>
    <dbReference type="NCBI Taxonomy" id="642074"/>
    <lineage>
        <taxon>Eukaryota</taxon>
        <taxon>Metazoa</taxon>
        <taxon>Ecdysozoa</taxon>
        <taxon>Arthropoda</taxon>
        <taxon>Hexapoda</taxon>
        <taxon>Insecta</taxon>
        <taxon>Pterygota</taxon>
        <taxon>Neoptera</taxon>
        <taxon>Paraneoptera</taxon>
        <taxon>Hemiptera</taxon>
        <taxon>Heteroptera</taxon>
        <taxon>Panheteroptera</taxon>
        <taxon>Nepomorpha</taxon>
        <taxon>Nepidae</taxon>
        <taxon>Ranatrinae</taxon>
        <taxon>Ranatra</taxon>
    </lineage>
</organism>
<dbReference type="Proteomes" id="UP001558652">
    <property type="component" value="Unassembled WGS sequence"/>
</dbReference>
<keyword evidence="3" id="KW-1185">Reference proteome</keyword>
<dbReference type="EMBL" id="JBFDAA010000013">
    <property type="protein sequence ID" value="KAL1122873.1"/>
    <property type="molecule type" value="Genomic_DNA"/>
</dbReference>
<evidence type="ECO:0008006" key="4">
    <source>
        <dbReference type="Google" id="ProtNLM"/>
    </source>
</evidence>
<evidence type="ECO:0000313" key="3">
    <source>
        <dbReference type="Proteomes" id="UP001558652"/>
    </source>
</evidence>